<dbReference type="SMART" id="SM00052">
    <property type="entry name" value="EAL"/>
    <property type="match status" value="1"/>
</dbReference>
<evidence type="ECO:0000256" key="1">
    <source>
        <dbReference type="SAM" id="Coils"/>
    </source>
</evidence>
<dbReference type="GO" id="GO:0016020">
    <property type="term" value="C:membrane"/>
    <property type="evidence" value="ECO:0007669"/>
    <property type="project" value="InterPro"/>
</dbReference>
<feature type="domain" description="GGDEF" evidence="7">
    <location>
        <begin position="425"/>
        <end position="558"/>
    </location>
</feature>
<feature type="domain" description="EAL" evidence="5">
    <location>
        <begin position="568"/>
        <end position="824"/>
    </location>
</feature>
<feature type="transmembrane region" description="Helical" evidence="2">
    <location>
        <begin position="33"/>
        <end position="53"/>
    </location>
</feature>
<dbReference type="NCBIfam" id="TIGR00254">
    <property type="entry name" value="GGDEF"/>
    <property type="match status" value="1"/>
</dbReference>
<evidence type="ECO:0000256" key="2">
    <source>
        <dbReference type="SAM" id="Phobius"/>
    </source>
</evidence>
<dbReference type="InterPro" id="IPR000014">
    <property type="entry name" value="PAS"/>
</dbReference>
<feature type="domain" description="PAS" evidence="3">
    <location>
        <begin position="263"/>
        <end position="336"/>
    </location>
</feature>
<dbReference type="Pfam" id="PF00990">
    <property type="entry name" value="GGDEF"/>
    <property type="match status" value="1"/>
</dbReference>
<feature type="domain" description="PAC" evidence="4">
    <location>
        <begin position="341"/>
        <end position="393"/>
    </location>
</feature>
<evidence type="ECO:0000259" key="3">
    <source>
        <dbReference type="PROSITE" id="PS50112"/>
    </source>
</evidence>
<evidence type="ECO:0000313" key="9">
    <source>
        <dbReference type="Proteomes" id="UP000483432"/>
    </source>
</evidence>
<evidence type="ECO:0000259" key="7">
    <source>
        <dbReference type="PROSITE" id="PS50887"/>
    </source>
</evidence>
<dbReference type="SUPFAM" id="SSF55073">
    <property type="entry name" value="Nucleotide cyclase"/>
    <property type="match status" value="1"/>
</dbReference>
<dbReference type="PANTHER" id="PTHR44757:SF4">
    <property type="entry name" value="DIGUANYLATE CYCLASE DGCE-RELATED"/>
    <property type="match status" value="1"/>
</dbReference>
<dbReference type="SUPFAM" id="SSF141868">
    <property type="entry name" value="EAL domain-like"/>
    <property type="match status" value="1"/>
</dbReference>
<dbReference type="InterPro" id="IPR003660">
    <property type="entry name" value="HAMP_dom"/>
</dbReference>
<dbReference type="Pfam" id="PF00563">
    <property type="entry name" value="EAL"/>
    <property type="match status" value="1"/>
</dbReference>
<dbReference type="CDD" id="cd01949">
    <property type="entry name" value="GGDEF"/>
    <property type="match status" value="1"/>
</dbReference>
<dbReference type="GO" id="GO:0003824">
    <property type="term" value="F:catalytic activity"/>
    <property type="evidence" value="ECO:0007669"/>
    <property type="project" value="UniProtKB-ARBA"/>
</dbReference>
<feature type="transmembrane region" description="Helical" evidence="2">
    <location>
        <begin position="171"/>
        <end position="190"/>
    </location>
</feature>
<dbReference type="Gene3D" id="6.10.340.10">
    <property type="match status" value="1"/>
</dbReference>
<gene>
    <name evidence="8" type="ORF">GZ085_08145</name>
</gene>
<feature type="domain" description="HAMP" evidence="6">
    <location>
        <begin position="192"/>
        <end position="244"/>
    </location>
</feature>
<dbReference type="InterPro" id="IPR001633">
    <property type="entry name" value="EAL_dom"/>
</dbReference>
<accession>A0A7C9P5H0</accession>
<dbReference type="SMART" id="SM00267">
    <property type="entry name" value="GGDEF"/>
    <property type="match status" value="1"/>
</dbReference>
<evidence type="ECO:0000313" key="8">
    <source>
        <dbReference type="EMBL" id="NDP48349.1"/>
    </source>
</evidence>
<dbReference type="EMBL" id="JAAFGW010000106">
    <property type="protein sequence ID" value="NDP48349.1"/>
    <property type="molecule type" value="Genomic_DNA"/>
</dbReference>
<dbReference type="SMART" id="SM00091">
    <property type="entry name" value="PAS"/>
    <property type="match status" value="1"/>
</dbReference>
<dbReference type="PROSITE" id="PS50885">
    <property type="entry name" value="HAMP"/>
    <property type="match status" value="1"/>
</dbReference>
<dbReference type="InterPro" id="IPR029787">
    <property type="entry name" value="Nucleotide_cyclase"/>
</dbReference>
<dbReference type="GO" id="GO:0007165">
    <property type="term" value="P:signal transduction"/>
    <property type="evidence" value="ECO:0007669"/>
    <property type="project" value="InterPro"/>
</dbReference>
<protein>
    <submittedName>
        <fullName evidence="8">EAL domain-containing protein</fullName>
    </submittedName>
</protein>
<organism evidence="8 9">
    <name type="scientific">Sulfuriferula multivorans</name>
    <dbReference type="NCBI Taxonomy" id="1559896"/>
    <lineage>
        <taxon>Bacteria</taxon>
        <taxon>Pseudomonadati</taxon>
        <taxon>Pseudomonadota</taxon>
        <taxon>Betaproteobacteria</taxon>
        <taxon>Nitrosomonadales</taxon>
        <taxon>Sulfuricellaceae</taxon>
        <taxon>Sulfuriferula</taxon>
    </lineage>
</organism>
<dbReference type="AlphaFoldDB" id="A0A7C9P5H0"/>
<evidence type="ECO:0000259" key="5">
    <source>
        <dbReference type="PROSITE" id="PS50883"/>
    </source>
</evidence>
<dbReference type="Proteomes" id="UP000483432">
    <property type="component" value="Unassembled WGS sequence"/>
</dbReference>
<keyword evidence="2" id="KW-0812">Transmembrane</keyword>
<comment type="caution">
    <text evidence="8">The sequence shown here is derived from an EMBL/GenBank/DDBJ whole genome shotgun (WGS) entry which is preliminary data.</text>
</comment>
<dbReference type="PROSITE" id="PS50113">
    <property type="entry name" value="PAC"/>
    <property type="match status" value="1"/>
</dbReference>
<feature type="coiled-coil region" evidence="1">
    <location>
        <begin position="229"/>
        <end position="259"/>
    </location>
</feature>
<dbReference type="NCBIfam" id="TIGR00229">
    <property type="entry name" value="sensory_box"/>
    <property type="match status" value="1"/>
</dbReference>
<dbReference type="InterPro" id="IPR043128">
    <property type="entry name" value="Rev_trsase/Diguanyl_cyclase"/>
</dbReference>
<dbReference type="SUPFAM" id="SSF55785">
    <property type="entry name" value="PYP-like sensor domain (PAS domain)"/>
    <property type="match status" value="1"/>
</dbReference>
<keyword evidence="2" id="KW-1133">Transmembrane helix</keyword>
<keyword evidence="1" id="KW-0175">Coiled coil</keyword>
<dbReference type="CDD" id="cd06225">
    <property type="entry name" value="HAMP"/>
    <property type="match status" value="1"/>
</dbReference>
<dbReference type="PROSITE" id="PS50883">
    <property type="entry name" value="EAL"/>
    <property type="match status" value="1"/>
</dbReference>
<proteinExistence type="predicted"/>
<evidence type="ECO:0000259" key="4">
    <source>
        <dbReference type="PROSITE" id="PS50113"/>
    </source>
</evidence>
<dbReference type="InterPro" id="IPR000160">
    <property type="entry name" value="GGDEF_dom"/>
</dbReference>
<dbReference type="Gene3D" id="3.20.20.450">
    <property type="entry name" value="EAL domain"/>
    <property type="match status" value="1"/>
</dbReference>
<dbReference type="Pfam" id="PF08448">
    <property type="entry name" value="PAS_4"/>
    <property type="match status" value="1"/>
</dbReference>
<dbReference type="CDD" id="cd00130">
    <property type="entry name" value="PAS"/>
    <property type="match status" value="1"/>
</dbReference>
<evidence type="ECO:0000259" key="6">
    <source>
        <dbReference type="PROSITE" id="PS50885"/>
    </source>
</evidence>
<dbReference type="Gene3D" id="3.30.70.270">
    <property type="match status" value="1"/>
</dbReference>
<dbReference type="Gene3D" id="3.30.450.20">
    <property type="entry name" value="PAS domain"/>
    <property type="match status" value="1"/>
</dbReference>
<dbReference type="FunFam" id="3.30.70.270:FF:000001">
    <property type="entry name" value="Diguanylate cyclase domain protein"/>
    <property type="match status" value="1"/>
</dbReference>
<dbReference type="PROSITE" id="PS50887">
    <property type="entry name" value="GGDEF"/>
    <property type="match status" value="1"/>
</dbReference>
<reference evidence="8 9" key="1">
    <citation type="submission" date="2019-09" db="EMBL/GenBank/DDBJ databases">
        <title>H2 Metabolism Revealed by Metagenomic Analysis in Subglacial Sediment of East Antarctica.</title>
        <authorList>
            <person name="Yang Z."/>
            <person name="Zhang Y."/>
            <person name="Lv Y."/>
            <person name="Yan W."/>
            <person name="Xiao X."/>
            <person name="Sun B."/>
            <person name="Ma H."/>
        </authorList>
    </citation>
    <scope>NUCLEOTIDE SEQUENCE [LARGE SCALE GENOMIC DNA]</scope>
    <source>
        <strain evidence="8">Bin2_2</strain>
    </source>
</reference>
<dbReference type="PANTHER" id="PTHR44757">
    <property type="entry name" value="DIGUANYLATE CYCLASE DGCP"/>
    <property type="match status" value="1"/>
</dbReference>
<dbReference type="InterPro" id="IPR035965">
    <property type="entry name" value="PAS-like_dom_sf"/>
</dbReference>
<dbReference type="CDD" id="cd01948">
    <property type="entry name" value="EAL"/>
    <property type="match status" value="1"/>
</dbReference>
<dbReference type="PROSITE" id="PS50112">
    <property type="entry name" value="PAS"/>
    <property type="match status" value="1"/>
</dbReference>
<dbReference type="InterPro" id="IPR013656">
    <property type="entry name" value="PAS_4"/>
</dbReference>
<dbReference type="InterPro" id="IPR052155">
    <property type="entry name" value="Biofilm_reg_signaling"/>
</dbReference>
<dbReference type="InterPro" id="IPR035919">
    <property type="entry name" value="EAL_sf"/>
</dbReference>
<dbReference type="SUPFAM" id="SSF158472">
    <property type="entry name" value="HAMP domain-like"/>
    <property type="match status" value="1"/>
</dbReference>
<sequence length="826" mass="91639">MSGTDRREMDRLSVNTGVKTKNNTLSSGLPVKITGIVFWGMVLVGLLIAFVVLEGRNIELGKRNTNETHLLARELTVHIEQNHLATSQQKNARTSLQRVIDSFKPGFHFEAVELVIGNDVLLFGETHPEQESIVQTLQIHDGLSGAQDFPIQIRVLFQNQKKAIVDYRKKILISIGLLVVAFGLILQQILHRMLSKPFFSMIEAAESFADGNAASRFDEKRVDEFGFLAKFINRALDSIERQQAELREALTRATQSEAALYGEKERAEVTLQSIADAVITTNSAAEVQYLNPVAERLTGWSNDAAHGLPLECVINIVHDETGQAMCNPVQECLANSSVELLHAHAALLHGNGTVIAIEASAAPMRNDKGEVIGAVMVCQDVSHARKLAHQLSHQATHDSLTGLINRREFERRLDEALGNAKREDMQHVLLYLDLDQFKVVNDTCGHVAGDQLLSQVGTLLGHKLRNSDTLARLGGDEFGILLEGCDIERGEQNAETLRKMISDFRFVWEDKIFQVGVSIGLVEINAASEKSVTVMSAADAACYVAKDEGRDRIQVFQGGNKGAERYGEMQWVARIHKAIDENRLLLYRQNIVAVAGNDSVAHAEILLRMLDEHGAIIPPMAFIPAAERYNVMIMIDRWVVKNTFEWLVANPLSHNNHPLYLSINLSGQSLGDKNFLHYIVDEFMRTGVDAERICFEITETAAIANIGRAKDFISTLKKRGCRFALDDFGSGMSSYSYLKNLDVDYLKIDGAFVKDIVQNPVDFAMVESINRIGHVMGIQTIAEFVEDEIILEKLREIGVDFAQGYAIHKPEPLIPCVFPVGIASVG</sequence>
<dbReference type="SMART" id="SM00304">
    <property type="entry name" value="HAMP"/>
    <property type="match status" value="1"/>
</dbReference>
<dbReference type="InterPro" id="IPR000700">
    <property type="entry name" value="PAS-assoc_C"/>
</dbReference>
<dbReference type="Pfam" id="PF00672">
    <property type="entry name" value="HAMP"/>
    <property type="match status" value="1"/>
</dbReference>
<keyword evidence="2" id="KW-0472">Membrane</keyword>
<name>A0A7C9P5H0_9PROT</name>